<dbReference type="Pfam" id="PF02814">
    <property type="entry name" value="UreE_N"/>
    <property type="match status" value="1"/>
</dbReference>
<keyword evidence="3 5" id="KW-0533">Nickel</keyword>
<dbReference type="InterPro" id="IPR012406">
    <property type="entry name" value="UreE"/>
</dbReference>
<dbReference type="Gene3D" id="3.30.70.790">
    <property type="entry name" value="UreE, C-terminal domain"/>
    <property type="match status" value="1"/>
</dbReference>
<evidence type="ECO:0000313" key="8">
    <source>
        <dbReference type="EMBL" id="KAA9008195.1"/>
    </source>
</evidence>
<protein>
    <recommendedName>
        <fullName evidence="5">Urease accessory protein UreE</fullName>
    </recommendedName>
</protein>
<comment type="subcellular location">
    <subcellularLocation>
        <location evidence="1 5">Cytoplasm</location>
    </subcellularLocation>
</comment>
<comment type="similarity">
    <text evidence="5">Belongs to the UreE family.</text>
</comment>
<gene>
    <name evidence="5" type="primary">ureE</name>
    <name evidence="8" type="ORF">F3S47_11915</name>
</gene>
<dbReference type="AlphaFoldDB" id="A0A5J5GJ72"/>
<dbReference type="GO" id="GO:0065003">
    <property type="term" value="P:protein-containing complex assembly"/>
    <property type="evidence" value="ECO:0007669"/>
    <property type="project" value="InterPro"/>
</dbReference>
<dbReference type="Proteomes" id="UP000326554">
    <property type="component" value="Unassembled WGS sequence"/>
</dbReference>
<keyword evidence="9" id="KW-1185">Reference proteome</keyword>
<feature type="compositionally biased region" description="Basic and acidic residues" evidence="6">
    <location>
        <begin position="155"/>
        <end position="169"/>
    </location>
</feature>
<keyword evidence="4 5" id="KW-0143">Chaperone</keyword>
<reference evidence="8 9" key="1">
    <citation type="submission" date="2019-09" db="EMBL/GenBank/DDBJ databases">
        <authorList>
            <person name="Park J.-S."/>
            <person name="Choi H.-J."/>
        </authorList>
    </citation>
    <scope>NUCLEOTIDE SEQUENCE [LARGE SCALE GENOMIC DNA]</scope>
    <source>
        <strain evidence="8 9">176SS1-4</strain>
    </source>
</reference>
<evidence type="ECO:0000256" key="5">
    <source>
        <dbReference type="HAMAP-Rule" id="MF_00822"/>
    </source>
</evidence>
<dbReference type="RefSeq" id="WP_150445478.1">
    <property type="nucleotide sequence ID" value="NZ_VYQE01000003.1"/>
</dbReference>
<sequence>MTGLPPATALLRAAEAGDTGPVASVALTYDARLLRRKRLFTTDGTPVLVDLPQTVSLDAGDRLVLEDGTQVEVLAAEEALLEIRATAADLPRLAWHIGNRHAPACIEADPPRILIQRDPVIRRMLEGLGASVTEVTEPFTPEGGAYGHGRTMGHSHGDHDHHHAHSHDH</sequence>
<dbReference type="InterPro" id="IPR007864">
    <property type="entry name" value="UreE_C_dom"/>
</dbReference>
<keyword evidence="2 5" id="KW-0963">Cytoplasm</keyword>
<evidence type="ECO:0000256" key="4">
    <source>
        <dbReference type="ARBA" id="ARBA00023186"/>
    </source>
</evidence>
<feature type="domain" description="UreE urease accessory N-terminal" evidence="7">
    <location>
        <begin position="6"/>
        <end position="71"/>
    </location>
</feature>
<dbReference type="CDD" id="cd00571">
    <property type="entry name" value="UreE"/>
    <property type="match status" value="1"/>
</dbReference>
<evidence type="ECO:0000313" key="9">
    <source>
        <dbReference type="Proteomes" id="UP000326554"/>
    </source>
</evidence>
<name>A0A5J5GJ72_9RHOB</name>
<dbReference type="SMART" id="SM00988">
    <property type="entry name" value="UreE_N"/>
    <property type="match status" value="1"/>
</dbReference>
<proteinExistence type="inferred from homology"/>
<dbReference type="SUPFAM" id="SSF69737">
    <property type="entry name" value="Urease metallochaperone UreE, C-terminal domain"/>
    <property type="match status" value="1"/>
</dbReference>
<evidence type="ECO:0000256" key="1">
    <source>
        <dbReference type="ARBA" id="ARBA00004496"/>
    </source>
</evidence>
<dbReference type="SUPFAM" id="SSF69287">
    <property type="entry name" value="Urease metallochaperone UreE, N-terminal domain"/>
    <property type="match status" value="1"/>
</dbReference>
<evidence type="ECO:0000256" key="3">
    <source>
        <dbReference type="ARBA" id="ARBA00022596"/>
    </source>
</evidence>
<organism evidence="8 9">
    <name type="scientific">Histidinibacterium aquaticum</name>
    <dbReference type="NCBI Taxonomy" id="2613962"/>
    <lineage>
        <taxon>Bacteria</taxon>
        <taxon>Pseudomonadati</taxon>
        <taxon>Pseudomonadota</taxon>
        <taxon>Alphaproteobacteria</taxon>
        <taxon>Rhodobacterales</taxon>
        <taxon>Paracoccaceae</taxon>
        <taxon>Histidinibacterium</taxon>
    </lineage>
</organism>
<dbReference type="GO" id="GO:0019627">
    <property type="term" value="P:urea metabolic process"/>
    <property type="evidence" value="ECO:0007669"/>
    <property type="project" value="InterPro"/>
</dbReference>
<comment type="caution">
    <text evidence="8">The sequence shown here is derived from an EMBL/GenBank/DDBJ whole genome shotgun (WGS) entry which is preliminary data.</text>
</comment>
<dbReference type="GO" id="GO:0016151">
    <property type="term" value="F:nickel cation binding"/>
    <property type="evidence" value="ECO:0007669"/>
    <property type="project" value="UniProtKB-UniRule"/>
</dbReference>
<feature type="region of interest" description="Disordered" evidence="6">
    <location>
        <begin position="136"/>
        <end position="169"/>
    </location>
</feature>
<dbReference type="Gene3D" id="2.60.260.20">
    <property type="entry name" value="Urease metallochaperone UreE, N-terminal domain"/>
    <property type="match status" value="1"/>
</dbReference>
<comment type="function">
    <text evidence="5">Involved in urease metallocenter assembly. Binds nickel. Probably functions as a nickel donor during metallocenter assembly.</text>
</comment>
<dbReference type="InterPro" id="IPR036118">
    <property type="entry name" value="UreE_N_sf"/>
</dbReference>
<dbReference type="HAMAP" id="MF_00822">
    <property type="entry name" value="UreE"/>
    <property type="match status" value="1"/>
</dbReference>
<dbReference type="EMBL" id="VYQE01000003">
    <property type="protein sequence ID" value="KAA9008195.1"/>
    <property type="molecule type" value="Genomic_DNA"/>
</dbReference>
<dbReference type="Pfam" id="PF05194">
    <property type="entry name" value="UreE_C"/>
    <property type="match status" value="1"/>
</dbReference>
<evidence type="ECO:0000256" key="6">
    <source>
        <dbReference type="SAM" id="MobiDB-lite"/>
    </source>
</evidence>
<dbReference type="GO" id="GO:0006457">
    <property type="term" value="P:protein folding"/>
    <property type="evidence" value="ECO:0007669"/>
    <property type="project" value="InterPro"/>
</dbReference>
<dbReference type="GO" id="GO:0051082">
    <property type="term" value="F:unfolded protein binding"/>
    <property type="evidence" value="ECO:0007669"/>
    <property type="project" value="UniProtKB-UniRule"/>
</dbReference>
<evidence type="ECO:0000259" key="7">
    <source>
        <dbReference type="SMART" id="SM00988"/>
    </source>
</evidence>
<evidence type="ECO:0000256" key="2">
    <source>
        <dbReference type="ARBA" id="ARBA00022490"/>
    </source>
</evidence>
<accession>A0A5J5GJ72</accession>
<dbReference type="GO" id="GO:0005737">
    <property type="term" value="C:cytoplasm"/>
    <property type="evidence" value="ECO:0007669"/>
    <property type="project" value="UniProtKB-SubCell"/>
</dbReference>
<dbReference type="InterPro" id="IPR004029">
    <property type="entry name" value="UreE_N"/>
</dbReference>
<dbReference type="PIRSF" id="PIRSF036402">
    <property type="entry name" value="Ureas_acces_UreE"/>
    <property type="match status" value="1"/>
</dbReference>